<dbReference type="HAMAP" id="MF_00158">
    <property type="entry name" value="PanC"/>
    <property type="match status" value="1"/>
</dbReference>
<feature type="binding site" evidence="15">
    <location>
        <begin position="192"/>
        <end position="195"/>
    </location>
    <ligand>
        <name>ATP</name>
        <dbReference type="ChEBI" id="CHEBI:30616"/>
    </ligand>
</feature>
<keyword evidence="10 15" id="KW-0067">ATP-binding</keyword>
<keyword evidence="6 15" id="KW-0963">Cytoplasm</keyword>
<feature type="binding site" evidence="15">
    <location>
        <position position="69"/>
    </location>
    <ligand>
        <name>(R)-pantoate</name>
        <dbReference type="ChEBI" id="CHEBI:15980"/>
    </ligand>
</feature>
<comment type="miscellaneous">
    <text evidence="15">The reaction proceeds by a bi uni uni bi ping pong mechanism.</text>
</comment>
<evidence type="ECO:0000256" key="8">
    <source>
        <dbReference type="ARBA" id="ARBA00022655"/>
    </source>
</evidence>
<dbReference type="GO" id="GO:0005524">
    <property type="term" value="F:ATP binding"/>
    <property type="evidence" value="ECO:0007669"/>
    <property type="project" value="UniProtKB-KW"/>
</dbReference>
<dbReference type="NCBIfam" id="TIGR00018">
    <property type="entry name" value="panC"/>
    <property type="match status" value="1"/>
</dbReference>
<feature type="binding site" evidence="15">
    <location>
        <begin position="38"/>
        <end position="45"/>
    </location>
    <ligand>
        <name>ATP</name>
        <dbReference type="ChEBI" id="CHEBI:30616"/>
    </ligand>
</feature>
<feature type="binding site" evidence="15">
    <location>
        <position position="161"/>
    </location>
    <ligand>
        <name>(R)-pantoate</name>
        <dbReference type="ChEBI" id="CHEBI:15980"/>
    </ligand>
</feature>
<feature type="binding site" evidence="15">
    <location>
        <position position="69"/>
    </location>
    <ligand>
        <name>beta-alanine</name>
        <dbReference type="ChEBI" id="CHEBI:57966"/>
    </ligand>
</feature>
<dbReference type="NCBIfam" id="TIGR00125">
    <property type="entry name" value="cyt_tran_rel"/>
    <property type="match status" value="1"/>
</dbReference>
<keyword evidence="8 15" id="KW-0566">Pantothenate biosynthesis</keyword>
<dbReference type="InterPro" id="IPR004821">
    <property type="entry name" value="Cyt_trans-like"/>
</dbReference>
<evidence type="ECO:0000256" key="5">
    <source>
        <dbReference type="ARBA" id="ARBA00014155"/>
    </source>
</evidence>
<keyword evidence="7 15" id="KW-0436">Ligase</keyword>
<evidence type="ECO:0000256" key="10">
    <source>
        <dbReference type="ARBA" id="ARBA00022840"/>
    </source>
</evidence>
<reference evidence="16 17" key="1">
    <citation type="submission" date="2018-03" db="EMBL/GenBank/DDBJ databases">
        <title>Genomic Encyclopedia of Archaeal and Bacterial Type Strains, Phase II (KMG-II): from individual species to whole genera.</title>
        <authorList>
            <person name="Goeker M."/>
        </authorList>
    </citation>
    <scope>NUCLEOTIDE SEQUENCE [LARGE SCALE GENOMIC DNA]</scope>
    <source>
        <strain evidence="16 17">DSM 45601</strain>
    </source>
</reference>
<evidence type="ECO:0000256" key="7">
    <source>
        <dbReference type="ARBA" id="ARBA00022598"/>
    </source>
</evidence>
<gene>
    <name evidence="15" type="primary">panC</name>
    <name evidence="16" type="ORF">CLV72_103403</name>
</gene>
<dbReference type="AlphaFoldDB" id="A0A2T0Q7J5"/>
<comment type="subcellular location">
    <subcellularLocation>
        <location evidence="1 15">Cytoplasm</location>
    </subcellularLocation>
</comment>
<evidence type="ECO:0000313" key="16">
    <source>
        <dbReference type="EMBL" id="PRX99797.1"/>
    </source>
</evidence>
<comment type="subunit">
    <text evidence="15">Homodimer.</text>
</comment>
<feature type="binding site" evidence="15">
    <location>
        <begin position="155"/>
        <end position="158"/>
    </location>
    <ligand>
        <name>ATP</name>
        <dbReference type="ChEBI" id="CHEBI:30616"/>
    </ligand>
</feature>
<evidence type="ECO:0000256" key="4">
    <source>
        <dbReference type="ARBA" id="ARBA00012219"/>
    </source>
</evidence>
<proteinExistence type="inferred from homology"/>
<organism evidence="16 17">
    <name type="scientific">Allonocardiopsis opalescens</name>
    <dbReference type="NCBI Taxonomy" id="1144618"/>
    <lineage>
        <taxon>Bacteria</taxon>
        <taxon>Bacillati</taxon>
        <taxon>Actinomycetota</taxon>
        <taxon>Actinomycetes</taxon>
        <taxon>Streptosporangiales</taxon>
        <taxon>Allonocardiopsis</taxon>
    </lineage>
</organism>
<dbReference type="InterPro" id="IPR014729">
    <property type="entry name" value="Rossmann-like_a/b/a_fold"/>
</dbReference>
<dbReference type="PANTHER" id="PTHR21299:SF1">
    <property type="entry name" value="PANTOATE--BETA-ALANINE LIGASE"/>
    <property type="match status" value="1"/>
</dbReference>
<dbReference type="GO" id="GO:0004592">
    <property type="term" value="F:pantoate-beta-alanine ligase activity"/>
    <property type="evidence" value="ECO:0007669"/>
    <property type="project" value="UniProtKB-UniRule"/>
</dbReference>
<protein>
    <recommendedName>
        <fullName evidence="5 15">Pantothenate synthetase</fullName>
        <shortName evidence="15">PS</shortName>
        <ecNumber evidence="4 15">6.3.2.1</ecNumber>
    </recommendedName>
    <alternativeName>
        <fullName evidence="14 15">Pantoate--beta-alanine ligase</fullName>
    </alternativeName>
    <alternativeName>
        <fullName evidence="11 15">Pantoate-activating enzyme</fullName>
    </alternativeName>
</protein>
<dbReference type="SUPFAM" id="SSF52374">
    <property type="entry name" value="Nucleotidylyl transferase"/>
    <property type="match status" value="1"/>
</dbReference>
<evidence type="ECO:0000256" key="13">
    <source>
        <dbReference type="ARBA" id="ARBA00055042"/>
    </source>
</evidence>
<dbReference type="GO" id="GO:0005829">
    <property type="term" value="C:cytosol"/>
    <property type="evidence" value="ECO:0007669"/>
    <property type="project" value="TreeGrafter"/>
</dbReference>
<dbReference type="PANTHER" id="PTHR21299">
    <property type="entry name" value="CYTIDYLATE KINASE/PANTOATE-BETA-ALANINE LIGASE"/>
    <property type="match status" value="1"/>
</dbReference>
<comment type="function">
    <text evidence="13 15">Catalyzes the condensation of pantoate with beta-alanine in an ATP-dependent reaction via a pantoyl-adenylate intermediate.</text>
</comment>
<dbReference type="UniPathway" id="UPA00028">
    <property type="reaction ID" value="UER00005"/>
</dbReference>
<dbReference type="FunFam" id="3.40.50.620:FF:000114">
    <property type="entry name" value="Pantothenate synthetase"/>
    <property type="match status" value="1"/>
</dbReference>
<comment type="caution">
    <text evidence="16">The sequence shown here is derived from an EMBL/GenBank/DDBJ whole genome shotgun (WGS) entry which is preliminary data.</text>
</comment>
<dbReference type="GO" id="GO:0015940">
    <property type="term" value="P:pantothenate biosynthetic process"/>
    <property type="evidence" value="ECO:0007669"/>
    <property type="project" value="UniProtKB-UniRule"/>
</dbReference>
<accession>A0A2T0Q7J5</accession>
<feature type="binding site" evidence="15">
    <location>
        <position position="184"/>
    </location>
    <ligand>
        <name>ATP</name>
        <dbReference type="ChEBI" id="CHEBI:30616"/>
    </ligand>
</feature>
<comment type="pathway">
    <text evidence="2 15">Cofactor biosynthesis; (R)-pantothenate biosynthesis; (R)-pantothenate from (R)-pantoate and beta-alanine: step 1/1.</text>
</comment>
<dbReference type="Proteomes" id="UP000237846">
    <property type="component" value="Unassembled WGS sequence"/>
</dbReference>
<comment type="similarity">
    <text evidence="3 15">Belongs to the pantothenate synthetase family.</text>
</comment>
<sequence length="294" mass="31234">MDSRNEPRTGGVPTIVETRRELAELRPHLGTVALVPTMGALHEGHRSLFRLAAEHADTVVASIFVNPLQFGPNEDYERYPRTFDADLEVCAAEGVRAVFAPSTAEMYPAPQVVTVNPGPMGGVLEGEFRPGFFDGVLTVVAKLLNMVRPDTAVFGEKDAQQLALVRRMVRDLALPVRIVGAPTLRDPDGLAVSSRNVYLSPAERTTALALSAALFAARDAADGGGPDRPLAAARTVLREAETADPPLHVDYLTLVDPDTFAEIPGGSAHGGAAILAVAARVGATRLIDNIHLVL</sequence>
<dbReference type="InterPro" id="IPR042176">
    <property type="entry name" value="Pantoate_ligase_C"/>
</dbReference>
<dbReference type="InterPro" id="IPR003721">
    <property type="entry name" value="Pantoate_ligase"/>
</dbReference>
<evidence type="ECO:0000256" key="11">
    <source>
        <dbReference type="ARBA" id="ARBA00032806"/>
    </source>
</evidence>
<evidence type="ECO:0000313" key="17">
    <source>
        <dbReference type="Proteomes" id="UP000237846"/>
    </source>
</evidence>
<comment type="catalytic activity">
    <reaction evidence="12 15">
        <text>(R)-pantoate + beta-alanine + ATP = (R)-pantothenate + AMP + diphosphate + H(+)</text>
        <dbReference type="Rhea" id="RHEA:10912"/>
        <dbReference type="ChEBI" id="CHEBI:15378"/>
        <dbReference type="ChEBI" id="CHEBI:15980"/>
        <dbReference type="ChEBI" id="CHEBI:29032"/>
        <dbReference type="ChEBI" id="CHEBI:30616"/>
        <dbReference type="ChEBI" id="CHEBI:33019"/>
        <dbReference type="ChEBI" id="CHEBI:57966"/>
        <dbReference type="ChEBI" id="CHEBI:456215"/>
        <dbReference type="EC" id="6.3.2.1"/>
    </reaction>
</comment>
<dbReference type="EMBL" id="PVZC01000003">
    <property type="protein sequence ID" value="PRX99797.1"/>
    <property type="molecule type" value="Genomic_DNA"/>
</dbReference>
<evidence type="ECO:0000256" key="12">
    <source>
        <dbReference type="ARBA" id="ARBA00048258"/>
    </source>
</evidence>
<dbReference type="EC" id="6.3.2.1" evidence="4 15"/>
<dbReference type="Pfam" id="PF02569">
    <property type="entry name" value="Pantoate_ligase"/>
    <property type="match status" value="1"/>
</dbReference>
<dbReference type="Gene3D" id="3.40.50.620">
    <property type="entry name" value="HUPs"/>
    <property type="match status" value="1"/>
</dbReference>
<evidence type="ECO:0000256" key="3">
    <source>
        <dbReference type="ARBA" id="ARBA00009256"/>
    </source>
</evidence>
<keyword evidence="17" id="KW-1185">Reference proteome</keyword>
<evidence type="ECO:0000256" key="9">
    <source>
        <dbReference type="ARBA" id="ARBA00022741"/>
    </source>
</evidence>
<dbReference type="CDD" id="cd00560">
    <property type="entry name" value="PanC"/>
    <property type="match status" value="1"/>
</dbReference>
<evidence type="ECO:0000256" key="15">
    <source>
        <dbReference type="HAMAP-Rule" id="MF_00158"/>
    </source>
</evidence>
<keyword evidence="9 15" id="KW-0547">Nucleotide-binding</keyword>
<evidence type="ECO:0000256" key="2">
    <source>
        <dbReference type="ARBA" id="ARBA00004990"/>
    </source>
</evidence>
<evidence type="ECO:0000256" key="1">
    <source>
        <dbReference type="ARBA" id="ARBA00004496"/>
    </source>
</evidence>
<evidence type="ECO:0000256" key="6">
    <source>
        <dbReference type="ARBA" id="ARBA00022490"/>
    </source>
</evidence>
<evidence type="ECO:0000256" key="14">
    <source>
        <dbReference type="ARBA" id="ARBA00077433"/>
    </source>
</evidence>
<feature type="active site" description="Proton donor" evidence="15">
    <location>
        <position position="45"/>
    </location>
</feature>
<name>A0A2T0Q7J5_9ACTN</name>
<dbReference type="Gene3D" id="3.30.1300.10">
    <property type="entry name" value="Pantoate-beta-alanine ligase, C-terminal domain"/>
    <property type="match status" value="1"/>
</dbReference>